<dbReference type="EMBL" id="KK100397">
    <property type="protein sequence ID" value="KIZ06244.1"/>
    <property type="molecule type" value="Genomic_DNA"/>
</dbReference>
<keyword evidence="1" id="KW-0812">Transmembrane</keyword>
<accession>A0A0D2LIH9</accession>
<feature type="transmembrane region" description="Helical" evidence="1">
    <location>
        <begin position="42"/>
        <end position="67"/>
    </location>
</feature>
<dbReference type="PANTHER" id="PTHR43592">
    <property type="entry name" value="CAAX AMINO TERMINAL PROTEASE"/>
    <property type="match status" value="1"/>
</dbReference>
<reference evidence="3 4" key="1">
    <citation type="journal article" date="2013" name="BMC Genomics">
        <title>Reconstruction of the lipid metabolism for the microalga Monoraphidium neglectum from its genome sequence reveals characteristics suitable for biofuel production.</title>
        <authorList>
            <person name="Bogen C."/>
            <person name="Al-Dilaimi A."/>
            <person name="Albersmeier A."/>
            <person name="Wichmann J."/>
            <person name="Grundmann M."/>
            <person name="Rupp O."/>
            <person name="Lauersen K.J."/>
            <person name="Blifernez-Klassen O."/>
            <person name="Kalinowski J."/>
            <person name="Goesmann A."/>
            <person name="Mussgnug J.H."/>
            <person name="Kruse O."/>
        </authorList>
    </citation>
    <scope>NUCLEOTIDE SEQUENCE [LARGE SCALE GENOMIC DNA]</scope>
    <source>
        <strain evidence="3 4">SAG 48.87</strain>
    </source>
</reference>
<keyword evidence="4" id="KW-1185">Reference proteome</keyword>
<evidence type="ECO:0000313" key="4">
    <source>
        <dbReference type="Proteomes" id="UP000054498"/>
    </source>
</evidence>
<feature type="transmembrane region" description="Helical" evidence="1">
    <location>
        <begin position="176"/>
        <end position="194"/>
    </location>
</feature>
<feature type="transmembrane region" description="Helical" evidence="1">
    <location>
        <begin position="148"/>
        <end position="164"/>
    </location>
</feature>
<dbReference type="Proteomes" id="UP000054498">
    <property type="component" value="Unassembled WGS sequence"/>
</dbReference>
<feature type="domain" description="CAAX prenyl protease 2/Lysostaphin resistance protein A-like" evidence="2">
    <location>
        <begin position="97"/>
        <end position="180"/>
    </location>
</feature>
<dbReference type="Pfam" id="PF02517">
    <property type="entry name" value="Rce1-like"/>
    <property type="match status" value="1"/>
</dbReference>
<evidence type="ECO:0000259" key="2">
    <source>
        <dbReference type="Pfam" id="PF02517"/>
    </source>
</evidence>
<sequence>MELGATALLLLFVTSRHPKSELEEQRLFNFSPAAPFARGRGWLAWALFGVGMAPLVVGATAFLLTAVGYESAVSGGRGTVDGVAGMLTVDLPTYARLVAVTGVLAPLLEETLFRGFLLTSLSSFMSTPAAIFASSVAFGVAHLSLKDLPVLIALGCLLGALYVRSRNLLTPMIVHGVWNSTVLTILFALTASGVDVQQLLKEGSL</sequence>
<name>A0A0D2LIH9_9CHLO</name>
<organism evidence="3 4">
    <name type="scientific">Monoraphidium neglectum</name>
    <dbReference type="NCBI Taxonomy" id="145388"/>
    <lineage>
        <taxon>Eukaryota</taxon>
        <taxon>Viridiplantae</taxon>
        <taxon>Chlorophyta</taxon>
        <taxon>core chlorophytes</taxon>
        <taxon>Chlorophyceae</taxon>
        <taxon>CS clade</taxon>
        <taxon>Sphaeropleales</taxon>
        <taxon>Selenastraceae</taxon>
        <taxon>Monoraphidium</taxon>
    </lineage>
</organism>
<dbReference type="KEGG" id="mng:MNEG_1721"/>
<keyword evidence="1" id="KW-0472">Membrane</keyword>
<dbReference type="OrthoDB" id="548974at2759"/>
<keyword evidence="1" id="KW-1133">Transmembrane helix</keyword>
<evidence type="ECO:0000313" key="3">
    <source>
        <dbReference type="EMBL" id="KIZ06244.1"/>
    </source>
</evidence>
<dbReference type="GeneID" id="25734599"/>
<dbReference type="RefSeq" id="XP_013905263.1">
    <property type="nucleotide sequence ID" value="XM_014049809.1"/>
</dbReference>
<gene>
    <name evidence="3" type="ORF">MNEG_1721</name>
</gene>
<dbReference type="GO" id="GO:0080120">
    <property type="term" value="P:CAAX-box protein maturation"/>
    <property type="evidence" value="ECO:0007669"/>
    <property type="project" value="UniProtKB-ARBA"/>
</dbReference>
<dbReference type="PANTHER" id="PTHR43592:SF15">
    <property type="entry name" value="CAAX AMINO TERMINAL PROTEASE FAMILY PROTEIN"/>
    <property type="match status" value="1"/>
</dbReference>
<protein>
    <recommendedName>
        <fullName evidence="2">CAAX prenyl protease 2/Lysostaphin resistance protein A-like domain-containing protein</fullName>
    </recommendedName>
</protein>
<feature type="transmembrane region" description="Helical" evidence="1">
    <location>
        <begin position="116"/>
        <end position="142"/>
    </location>
</feature>
<evidence type="ECO:0000256" key="1">
    <source>
        <dbReference type="SAM" id="Phobius"/>
    </source>
</evidence>
<dbReference type="AlphaFoldDB" id="A0A0D2LIH9"/>
<dbReference type="InterPro" id="IPR003675">
    <property type="entry name" value="Rce1/LyrA-like_dom"/>
</dbReference>
<proteinExistence type="predicted"/>
<dbReference type="GO" id="GO:0004175">
    <property type="term" value="F:endopeptidase activity"/>
    <property type="evidence" value="ECO:0007669"/>
    <property type="project" value="UniProtKB-ARBA"/>
</dbReference>